<accession>A0A377TJU1</accession>
<reference evidence="1 2" key="1">
    <citation type="submission" date="2018-06" db="EMBL/GenBank/DDBJ databases">
        <authorList>
            <consortium name="Pathogen Informatics"/>
            <person name="Doyle S."/>
        </authorList>
    </citation>
    <scope>NUCLEOTIDE SEQUENCE [LARGE SCALE GENOMIC DNA]</scope>
    <source>
        <strain evidence="1 2">NCTC9140</strain>
    </source>
</reference>
<evidence type="ECO:0000313" key="1">
    <source>
        <dbReference type="EMBL" id="STS79256.1"/>
    </source>
</evidence>
<gene>
    <name evidence="1" type="ORF">NCTC9140_00918</name>
</gene>
<dbReference type="AlphaFoldDB" id="A0A377TJU1"/>
<protein>
    <submittedName>
        <fullName evidence="1">Uncharacterized protein</fullName>
    </submittedName>
</protein>
<sequence>MVRQLINLEDHAVIVHLAYRGEGGDVVGDRPAGADEAWVVHVGEAGVSAFQQRGGGGDILIAPQLTSRQLDEEVGLGQQPGFGIATGNHRHFLLQLIQLFGQRLLLVFGFV</sequence>
<organism evidence="1 2">
    <name type="scientific">Klebsiella pneumoniae</name>
    <dbReference type="NCBI Taxonomy" id="573"/>
    <lineage>
        <taxon>Bacteria</taxon>
        <taxon>Pseudomonadati</taxon>
        <taxon>Pseudomonadota</taxon>
        <taxon>Gammaproteobacteria</taxon>
        <taxon>Enterobacterales</taxon>
        <taxon>Enterobacteriaceae</taxon>
        <taxon>Klebsiella/Raoultella group</taxon>
        <taxon>Klebsiella</taxon>
        <taxon>Klebsiella pneumoniae complex</taxon>
    </lineage>
</organism>
<dbReference type="EMBL" id="UGKQ01000007">
    <property type="protein sequence ID" value="STS79256.1"/>
    <property type="molecule type" value="Genomic_DNA"/>
</dbReference>
<proteinExistence type="predicted"/>
<name>A0A377TJU1_KLEPN</name>
<evidence type="ECO:0000313" key="2">
    <source>
        <dbReference type="Proteomes" id="UP000254938"/>
    </source>
</evidence>
<dbReference type="Proteomes" id="UP000254938">
    <property type="component" value="Unassembled WGS sequence"/>
</dbReference>